<feature type="domain" description="Heterokaryon incompatibility" evidence="1">
    <location>
        <begin position="171"/>
        <end position="319"/>
    </location>
</feature>
<dbReference type="Proteomes" id="UP001274830">
    <property type="component" value="Unassembled WGS sequence"/>
</dbReference>
<organism evidence="2 3">
    <name type="scientific">Recurvomyces mirabilis</name>
    <dbReference type="NCBI Taxonomy" id="574656"/>
    <lineage>
        <taxon>Eukaryota</taxon>
        <taxon>Fungi</taxon>
        <taxon>Dikarya</taxon>
        <taxon>Ascomycota</taxon>
        <taxon>Pezizomycotina</taxon>
        <taxon>Dothideomycetes</taxon>
        <taxon>Dothideomycetidae</taxon>
        <taxon>Mycosphaerellales</taxon>
        <taxon>Teratosphaeriaceae</taxon>
        <taxon>Recurvomyces</taxon>
    </lineage>
</organism>
<dbReference type="Pfam" id="PF06985">
    <property type="entry name" value="HET"/>
    <property type="match status" value="1"/>
</dbReference>
<reference evidence="2" key="1">
    <citation type="submission" date="2023-07" db="EMBL/GenBank/DDBJ databases">
        <title>Black Yeasts Isolated from many extreme environments.</title>
        <authorList>
            <person name="Coleine C."/>
            <person name="Stajich J.E."/>
            <person name="Selbmann L."/>
        </authorList>
    </citation>
    <scope>NUCLEOTIDE SEQUENCE</scope>
    <source>
        <strain evidence="2">CCFEE 5485</strain>
    </source>
</reference>
<dbReference type="EMBL" id="JAUTXT010000001">
    <property type="protein sequence ID" value="KAK3680180.1"/>
    <property type="molecule type" value="Genomic_DNA"/>
</dbReference>
<accession>A0AAE1C6K1</accession>
<protein>
    <recommendedName>
        <fullName evidence="1">Heterokaryon incompatibility domain-containing protein</fullName>
    </recommendedName>
</protein>
<keyword evidence="3" id="KW-1185">Reference proteome</keyword>
<sequence>MLWKRLEESCPGDLASTEGRTQDLQVVEYCVVGGQTVDEGPWTVGMSFTEEAVSLLSRGKVNTKISVHLAFRPHTSVRAPTTYVMDAGGGWLAHEVVSSVPMASFTGNDSVLELASRWLEERSSDHEDCLNDELDGWWMPMRLIEIKSVSDSGYCFRSVSPPSDMVPAQRYLTLSYRWGRSDCLRLTKSTLFALSSWTDAQALPKTLRDALVVCSYLKSSYIWIDRLCIIQDDPQDWMSQAAQMGKIYARAFCNLAADASENDNGVLFRDRNPPDLALLHYYRKGRLGRIVNSALLDSSLWDSRVTTAPLNQRAWVLRERFLSRRTLHFSKDQLLWACRGMTATETFRKGLQLDGVTKRIGLFQYPRYWAPEWQEKSCVNRCSICCSWYGDLVSPFTSASITYADDRPLAFEGIGKMVSESIKDTYVAGMLLGHLRKQLLWAAIQLPDSQAGLPTAAQKQSGREFPSFSWLSLDCGIRHIGYNFRPEKPYLYEVRKVDVGPLALVDGQLRQTGRLQLHGFLIPIRLTHVVDRAGNDSWNLEKPSSEFRTDFAASAARCWEENEGSPFLPFMYPDWTRRSLPLSSRAAEHRLMLAAFEVWTVHFLILEESDLEKGTDISLRR</sequence>
<dbReference type="PANTHER" id="PTHR33112:SF10">
    <property type="entry name" value="TOL"/>
    <property type="match status" value="1"/>
</dbReference>
<proteinExistence type="predicted"/>
<evidence type="ECO:0000259" key="1">
    <source>
        <dbReference type="Pfam" id="PF06985"/>
    </source>
</evidence>
<evidence type="ECO:0000313" key="2">
    <source>
        <dbReference type="EMBL" id="KAK3680180.1"/>
    </source>
</evidence>
<dbReference type="InterPro" id="IPR010730">
    <property type="entry name" value="HET"/>
</dbReference>
<dbReference type="PANTHER" id="PTHR33112">
    <property type="entry name" value="DOMAIN PROTEIN, PUTATIVE-RELATED"/>
    <property type="match status" value="1"/>
</dbReference>
<evidence type="ECO:0000313" key="3">
    <source>
        <dbReference type="Proteomes" id="UP001274830"/>
    </source>
</evidence>
<gene>
    <name evidence="2" type="ORF">LTR78_000557</name>
</gene>
<comment type="caution">
    <text evidence="2">The sequence shown here is derived from an EMBL/GenBank/DDBJ whole genome shotgun (WGS) entry which is preliminary data.</text>
</comment>
<name>A0AAE1C6K1_9PEZI</name>
<dbReference type="AlphaFoldDB" id="A0AAE1C6K1"/>